<keyword evidence="1" id="KW-0812">Transmembrane</keyword>
<feature type="domain" description="p-hydroxybenzoic acid efflux pump subunit AaeA-like beta-barrel" evidence="3">
    <location>
        <begin position="230"/>
        <end position="318"/>
    </location>
</feature>
<evidence type="ECO:0000313" key="5">
    <source>
        <dbReference type="Proteomes" id="UP000193778"/>
    </source>
</evidence>
<dbReference type="PANTHER" id="PTHR30386">
    <property type="entry name" value="MEMBRANE FUSION SUBUNIT OF EMRAB-TOLC MULTIDRUG EFFLUX PUMP"/>
    <property type="match status" value="1"/>
</dbReference>
<dbReference type="EMBL" id="FWFP01000004">
    <property type="protein sequence ID" value="SLN38959.1"/>
    <property type="molecule type" value="Genomic_DNA"/>
</dbReference>
<dbReference type="OrthoDB" id="9811754at2"/>
<dbReference type="RefSeq" id="WP_085822268.1">
    <property type="nucleotide sequence ID" value="NZ_FWFP01000004.1"/>
</dbReference>
<dbReference type="Gene3D" id="2.40.50.100">
    <property type="match status" value="1"/>
</dbReference>
<dbReference type="Pfam" id="PF25963">
    <property type="entry name" value="Beta-barrel_AAEA"/>
    <property type="match status" value="1"/>
</dbReference>
<dbReference type="AlphaFoldDB" id="A0A1X6Z2K9"/>
<dbReference type="GO" id="GO:0055085">
    <property type="term" value="P:transmembrane transport"/>
    <property type="evidence" value="ECO:0007669"/>
    <property type="project" value="InterPro"/>
</dbReference>
<accession>A0A1X6Z2K9</accession>
<keyword evidence="5" id="KW-1185">Reference proteome</keyword>
<dbReference type="Gene3D" id="2.40.30.170">
    <property type="match status" value="1"/>
</dbReference>
<feature type="transmembrane region" description="Helical" evidence="1">
    <location>
        <begin position="6"/>
        <end position="24"/>
    </location>
</feature>
<dbReference type="InterPro" id="IPR058634">
    <property type="entry name" value="AaeA-lik-b-barrel"/>
</dbReference>
<dbReference type="InterPro" id="IPR058625">
    <property type="entry name" value="MdtA-like_BSH"/>
</dbReference>
<feature type="domain" description="Multidrug resistance protein MdtA-like barrel-sandwich hybrid" evidence="2">
    <location>
        <begin position="42"/>
        <end position="224"/>
    </location>
</feature>
<gene>
    <name evidence="4" type="primary">emrA</name>
    <name evidence="4" type="ORF">RUM8411_01732</name>
</gene>
<proteinExistence type="predicted"/>
<evidence type="ECO:0000256" key="1">
    <source>
        <dbReference type="SAM" id="Phobius"/>
    </source>
</evidence>
<evidence type="ECO:0000313" key="4">
    <source>
        <dbReference type="EMBL" id="SLN38959.1"/>
    </source>
</evidence>
<organism evidence="4 5">
    <name type="scientific">Ruegeria meonggei</name>
    <dbReference type="NCBI Taxonomy" id="1446476"/>
    <lineage>
        <taxon>Bacteria</taxon>
        <taxon>Pseudomonadati</taxon>
        <taxon>Pseudomonadota</taxon>
        <taxon>Alphaproteobacteria</taxon>
        <taxon>Rhodobacterales</taxon>
        <taxon>Roseobacteraceae</taxon>
        <taxon>Ruegeria</taxon>
    </lineage>
</organism>
<dbReference type="Pfam" id="PF25917">
    <property type="entry name" value="BSH_RND"/>
    <property type="match status" value="1"/>
</dbReference>
<keyword evidence="1" id="KW-1133">Transmembrane helix</keyword>
<protein>
    <submittedName>
        <fullName evidence="4">Multidrug export protein EmrA</fullName>
    </submittedName>
</protein>
<evidence type="ECO:0000259" key="3">
    <source>
        <dbReference type="Pfam" id="PF25963"/>
    </source>
</evidence>
<dbReference type="SUPFAM" id="SSF111369">
    <property type="entry name" value="HlyD-like secretion proteins"/>
    <property type="match status" value="2"/>
</dbReference>
<sequence length="327" mass="34739">MKSMKAAAVAAMLAAIAVGLFLYWRYEERYPSTKDAYVGANVIYVAAQVTGQVAAVPISDNQPIKAGDLLFTIDDTQFKAAVDQSKANLDSAIQQAQSFSTQITAAEAMVGSTQSAYDTAKKNLERARALFSDGDLAQASLDQVSSEFAEASARLTTAQSSLLALQSGVAAKQDEVLSAQAQLEIDKANLDWTKVYATADGWIANLTLRPGSAVSANAPQFSIVESSDWWVDANFKETSLPRIRPGQPVRIQIDMLPGVTLTGKVASIGRGSGDTFSLLPSENASGNWVKVTRRFPVRVALDPTDAPLRVGGSSKVTVDTSEVQAGQ</sequence>
<dbReference type="PANTHER" id="PTHR30386:SF24">
    <property type="entry name" value="MULTIDRUG RESISTANCE EFFLUX PUMP"/>
    <property type="match status" value="1"/>
</dbReference>
<keyword evidence="1" id="KW-0472">Membrane</keyword>
<dbReference type="Proteomes" id="UP000193778">
    <property type="component" value="Unassembled WGS sequence"/>
</dbReference>
<name>A0A1X6Z2K9_9RHOB</name>
<dbReference type="InterPro" id="IPR050739">
    <property type="entry name" value="MFP"/>
</dbReference>
<evidence type="ECO:0000259" key="2">
    <source>
        <dbReference type="Pfam" id="PF25917"/>
    </source>
</evidence>
<reference evidence="5" key="1">
    <citation type="submission" date="2017-03" db="EMBL/GenBank/DDBJ databases">
        <authorList>
            <person name="Rodrigo-Torres L."/>
            <person name="Arahal R.D."/>
            <person name="Lucena T."/>
        </authorList>
    </citation>
    <scope>NUCLEOTIDE SEQUENCE [LARGE SCALE GENOMIC DNA]</scope>
    <source>
        <strain evidence="5">CECT 8411</strain>
    </source>
</reference>